<accession>A0ABR0E686</accession>
<sequence>MARLRGNATLSERKYAGKEPESRVPKEERKQTSRRRRSSDCSEHDGSSTAKRKVSASLVLKNESVPRTKKTQVRLGGLKTLSSSNCLTSGLASDDLPKEELRIRRVQRQPAKKSNLEESVQLSDERLEPPVVEEKDEEESIWCGSIDASDSSSGEELVSPRTLFGLPRKTPTTTTKTGPDLTKKLQALTIFDDDDDDLPSKKRAPRSRKPDTSARPTSSSDKENNAAIIRFSPPQSRKVSKTAVIERPSTPPPPASPSKSKLQSPSKKAPRIPTPPLRPSLDAFWTADAINDWNDQYSPQKPLKSPRKPKLQPSAKEASPTTSPNNLLSPAKRTKADLAAIKDFNARKITLAETFLSELDTTITQSRISALSSSTGGVQLIWSNTLNSTAGRANWRRETTKSRSTDSVQHKHFASIELATKVISTEHRLLNVIAHEFCHLANFMISGVKDQPHGKQFKEWGARVTEAFGERGVEVTTKHSYEIEYKYVWRCVDEAECGTEFKRHSKSIDPKRQRCGRCRGLLVQVKPAPRKAATVGMGAATTPGKGYSGYVKEHFAELKRSMPGKSHKEVMEALGKKYRAEKEKKGASVDDVAVDLGEMKLGGSDDPVVIESD</sequence>
<keyword evidence="4" id="KW-1185">Reference proteome</keyword>
<feature type="compositionally biased region" description="Low complexity" evidence="1">
    <location>
        <begin position="166"/>
        <end position="180"/>
    </location>
</feature>
<dbReference type="EMBL" id="JAXOVC010000009">
    <property type="protein sequence ID" value="KAK4496936.1"/>
    <property type="molecule type" value="Genomic_DNA"/>
</dbReference>
<evidence type="ECO:0000313" key="4">
    <source>
        <dbReference type="Proteomes" id="UP001305779"/>
    </source>
</evidence>
<dbReference type="PANTHER" id="PTHR23099:SF0">
    <property type="entry name" value="GERM CELL NUCLEAR ACIDIC PROTEIN"/>
    <property type="match status" value="1"/>
</dbReference>
<name>A0ABR0E686_ZASCE</name>
<feature type="region of interest" description="Disordered" evidence="1">
    <location>
        <begin position="1"/>
        <end position="280"/>
    </location>
</feature>
<dbReference type="SUPFAM" id="SSF47095">
    <property type="entry name" value="HMG-box"/>
    <property type="match status" value="1"/>
</dbReference>
<dbReference type="CDD" id="cd00084">
    <property type="entry name" value="HMG-box_SF"/>
    <property type="match status" value="1"/>
</dbReference>
<dbReference type="SMART" id="SM00731">
    <property type="entry name" value="SprT"/>
    <property type="match status" value="1"/>
</dbReference>
<feature type="domain" description="SprT-like" evidence="2">
    <location>
        <begin position="357"/>
        <end position="525"/>
    </location>
</feature>
<feature type="compositionally biased region" description="Polar residues" evidence="1">
    <location>
        <begin position="319"/>
        <end position="328"/>
    </location>
</feature>
<feature type="compositionally biased region" description="Polar residues" evidence="1">
    <location>
        <begin position="80"/>
        <end position="91"/>
    </location>
</feature>
<reference evidence="3 4" key="1">
    <citation type="journal article" date="2023" name="G3 (Bethesda)">
        <title>A chromosome-level genome assembly of Zasmidium syzygii isolated from banana leaves.</title>
        <authorList>
            <person name="van Westerhoven A.C."/>
            <person name="Mehrabi R."/>
            <person name="Talebi R."/>
            <person name="Steentjes M.B.F."/>
            <person name="Corcolon B."/>
            <person name="Chong P.A."/>
            <person name="Kema G.H.J."/>
            <person name="Seidl M.F."/>
        </authorList>
    </citation>
    <scope>NUCLEOTIDE SEQUENCE [LARGE SCALE GENOMIC DNA]</scope>
    <source>
        <strain evidence="3 4">P124</strain>
    </source>
</reference>
<dbReference type="InterPro" id="IPR035240">
    <property type="entry name" value="SprT_Zn_ribbon"/>
</dbReference>
<dbReference type="InterPro" id="IPR006640">
    <property type="entry name" value="SprT-like_domain"/>
</dbReference>
<evidence type="ECO:0000313" key="3">
    <source>
        <dbReference type="EMBL" id="KAK4496936.1"/>
    </source>
</evidence>
<feature type="compositionally biased region" description="Basic and acidic residues" evidence="1">
    <location>
        <begin position="11"/>
        <end position="31"/>
    </location>
</feature>
<protein>
    <recommendedName>
        <fullName evidence="2">SprT-like domain-containing protein</fullName>
    </recommendedName>
</protein>
<feature type="region of interest" description="Disordered" evidence="1">
    <location>
        <begin position="295"/>
        <end position="331"/>
    </location>
</feature>
<organism evidence="3 4">
    <name type="scientific">Zasmidium cellare</name>
    <name type="common">Wine cellar mold</name>
    <name type="synonym">Racodium cellare</name>
    <dbReference type="NCBI Taxonomy" id="395010"/>
    <lineage>
        <taxon>Eukaryota</taxon>
        <taxon>Fungi</taxon>
        <taxon>Dikarya</taxon>
        <taxon>Ascomycota</taxon>
        <taxon>Pezizomycotina</taxon>
        <taxon>Dothideomycetes</taxon>
        <taxon>Dothideomycetidae</taxon>
        <taxon>Mycosphaerellales</taxon>
        <taxon>Mycosphaerellaceae</taxon>
        <taxon>Zasmidium</taxon>
    </lineage>
</organism>
<dbReference type="Pfam" id="PF10263">
    <property type="entry name" value="SprT-like"/>
    <property type="match status" value="1"/>
</dbReference>
<comment type="caution">
    <text evidence="3">The sequence shown here is derived from an EMBL/GenBank/DDBJ whole genome shotgun (WGS) entry which is preliminary data.</text>
</comment>
<gene>
    <name evidence="3" type="ORF">PRZ48_011385</name>
</gene>
<evidence type="ECO:0000259" key="2">
    <source>
        <dbReference type="SMART" id="SM00731"/>
    </source>
</evidence>
<dbReference type="InterPro" id="IPR036910">
    <property type="entry name" value="HMG_box_dom_sf"/>
</dbReference>
<dbReference type="Proteomes" id="UP001305779">
    <property type="component" value="Unassembled WGS sequence"/>
</dbReference>
<feature type="compositionally biased region" description="Low complexity" evidence="1">
    <location>
        <begin position="257"/>
        <end position="267"/>
    </location>
</feature>
<dbReference type="PANTHER" id="PTHR23099">
    <property type="entry name" value="TRANSCRIPTIONAL REGULATOR"/>
    <property type="match status" value="1"/>
</dbReference>
<dbReference type="Pfam" id="PF17283">
    <property type="entry name" value="Zn_ribbon_SprT"/>
    <property type="match status" value="1"/>
</dbReference>
<evidence type="ECO:0000256" key="1">
    <source>
        <dbReference type="SAM" id="MobiDB-lite"/>
    </source>
</evidence>
<proteinExistence type="predicted"/>